<dbReference type="SUPFAM" id="SSF57701">
    <property type="entry name" value="Zn2/Cys6 DNA-binding domain"/>
    <property type="match status" value="1"/>
</dbReference>
<evidence type="ECO:0000256" key="2">
    <source>
        <dbReference type="ARBA" id="ARBA00022833"/>
    </source>
</evidence>
<evidence type="ECO:0000256" key="4">
    <source>
        <dbReference type="ARBA" id="ARBA00023125"/>
    </source>
</evidence>
<dbReference type="PANTHER" id="PTHR31779:SF4">
    <property type="entry name" value="2-NITROPROPANE DIOXYGENASE FAMILY, PUTATIVE (AFU_ORTHOLOGUE AFUA_2G17430)-RELATED"/>
    <property type="match status" value="1"/>
</dbReference>
<dbReference type="PROSITE" id="PS50048">
    <property type="entry name" value="ZN2_CY6_FUNGAL_2"/>
    <property type="match status" value="1"/>
</dbReference>
<dbReference type="GO" id="GO:0009893">
    <property type="term" value="P:positive regulation of metabolic process"/>
    <property type="evidence" value="ECO:0007669"/>
    <property type="project" value="UniProtKB-ARBA"/>
</dbReference>
<dbReference type="VEuPathDB" id="FungiDB:ATCC64974_35790"/>
<keyword evidence="5" id="KW-0804">Transcription</keyword>
<dbReference type="InterPro" id="IPR001138">
    <property type="entry name" value="Zn2Cys6_DnaBD"/>
</dbReference>
<dbReference type="PROSITE" id="PS00463">
    <property type="entry name" value="ZN2_CY6_FUNGAL_1"/>
    <property type="match status" value="1"/>
</dbReference>
<dbReference type="VEuPathDB" id="FungiDB:An12g07140"/>
<dbReference type="OMA" id="IAFCFYR"/>
<feature type="region of interest" description="Disordered" evidence="7">
    <location>
        <begin position="48"/>
        <end position="103"/>
    </location>
</feature>
<dbReference type="GO" id="GO:0006351">
    <property type="term" value="P:DNA-templated transcription"/>
    <property type="evidence" value="ECO:0007669"/>
    <property type="project" value="InterPro"/>
</dbReference>
<dbReference type="GO" id="GO:0003677">
    <property type="term" value="F:DNA binding"/>
    <property type="evidence" value="ECO:0007669"/>
    <property type="project" value="UniProtKB-KW"/>
</dbReference>
<dbReference type="InterPro" id="IPR007219">
    <property type="entry name" value="XnlR_reg_dom"/>
</dbReference>
<feature type="compositionally biased region" description="Polar residues" evidence="7">
    <location>
        <begin position="86"/>
        <end position="101"/>
    </location>
</feature>
<keyword evidence="4" id="KW-0238">DNA-binding</keyword>
<name>A0A100IQZ8_ASPNG</name>
<evidence type="ECO:0000256" key="7">
    <source>
        <dbReference type="SAM" id="MobiDB-lite"/>
    </source>
</evidence>
<evidence type="ECO:0000313" key="9">
    <source>
        <dbReference type="EMBL" id="GAQ45744.1"/>
    </source>
</evidence>
<dbReference type="AlphaFoldDB" id="A0A100IQZ8"/>
<evidence type="ECO:0000256" key="6">
    <source>
        <dbReference type="ARBA" id="ARBA00023242"/>
    </source>
</evidence>
<evidence type="ECO:0000256" key="5">
    <source>
        <dbReference type="ARBA" id="ARBA00023163"/>
    </source>
</evidence>
<dbReference type="SMART" id="SM00066">
    <property type="entry name" value="GAL4"/>
    <property type="match status" value="1"/>
</dbReference>
<feature type="compositionally biased region" description="Basic and acidic residues" evidence="7">
    <location>
        <begin position="63"/>
        <end position="85"/>
    </location>
</feature>
<reference evidence="10" key="1">
    <citation type="journal article" date="2016" name="Genome Announc.">
        <title>Draft genome sequence of Aspergillus niger strain An76.</title>
        <authorList>
            <person name="Gong W."/>
            <person name="Cheng Z."/>
            <person name="Zhang H."/>
            <person name="Liu L."/>
            <person name="Gao P."/>
            <person name="Wang L."/>
        </authorList>
    </citation>
    <scope>NUCLEOTIDE SEQUENCE [LARGE SCALE GENOMIC DNA]</scope>
    <source>
        <strain evidence="10">An76</strain>
    </source>
</reference>
<dbReference type="InterPro" id="IPR036864">
    <property type="entry name" value="Zn2-C6_fun-type_DNA-bd_sf"/>
</dbReference>
<keyword evidence="2" id="KW-0862">Zinc</keyword>
<dbReference type="InterPro" id="IPR052478">
    <property type="entry name" value="Metabolite_Synth_Reg"/>
</dbReference>
<evidence type="ECO:0000256" key="1">
    <source>
        <dbReference type="ARBA" id="ARBA00022723"/>
    </source>
</evidence>
<sequence>MSTISKRKRARKACIPCHQRKRRCDNQYPCGMCTTYDYSCRYDDDATGTVGESVDDPPQAKRISVDGRSRLANRPHVEQGHREAKANSSSTKSPATVTSTPPGIFDEQKFRYTGASAAMAFPHVLGVNLGGDSPPRLRSCAYNFGNRPDEASSPHSFLGDLISEQDLSHYAGVYFTVMNPIGDILDPRIFADRCHQYYDGGYSTDITFAAVAAGVACLGSFLSSNRHPRETDLVLYAKAILDDPASMRTLNIDHIIAWDMRAFYLRATSRPKIAWIASCTVMHLCETVGLHDEASIKKIASKAGAALLGLDADRLRRIFWASWAAHNMLSYEQDCSAVNFRSVTCQSFIPTPGSVADQFVRLVQCTPAPNSPFRLDSEPADLNEELFERLKAVTELKVTHPFLVLTAADIAFCFYRRLYQAQALPSHEFISLIIDCGNAGVKAAEQLANEGHLFWNVLGSVFQYACVLLAIDSPIASAHLGTVFKRLENLVKAADTTLTREALSIARHLLSLKTAKKRKELAELEAIEAGFQSGLTPPEAEANASMPDISWELYWDQFFLEPYLPTFGGGIQL</sequence>
<evidence type="ECO:0000313" key="10">
    <source>
        <dbReference type="Proteomes" id="UP000068243"/>
    </source>
</evidence>
<protein>
    <submittedName>
        <fullName evidence="9">C6 zinc finger domain protein</fullName>
    </submittedName>
</protein>
<dbReference type="CDD" id="cd00067">
    <property type="entry name" value="GAL4"/>
    <property type="match status" value="1"/>
</dbReference>
<dbReference type="OrthoDB" id="4064873at2759"/>
<gene>
    <name evidence="9" type="ORF">ABL_08405</name>
</gene>
<dbReference type="Gene3D" id="4.10.240.10">
    <property type="entry name" value="Zn(2)-C6 fungal-type DNA-binding domain"/>
    <property type="match status" value="1"/>
</dbReference>
<dbReference type="VEuPathDB" id="FungiDB:ASPNIDRAFT2_1163424"/>
<evidence type="ECO:0000256" key="3">
    <source>
        <dbReference type="ARBA" id="ARBA00023015"/>
    </source>
</evidence>
<dbReference type="Proteomes" id="UP000068243">
    <property type="component" value="Unassembled WGS sequence"/>
</dbReference>
<organism evidence="9 10">
    <name type="scientific">Aspergillus niger</name>
    <dbReference type="NCBI Taxonomy" id="5061"/>
    <lineage>
        <taxon>Eukaryota</taxon>
        <taxon>Fungi</taxon>
        <taxon>Dikarya</taxon>
        <taxon>Ascomycota</taxon>
        <taxon>Pezizomycotina</taxon>
        <taxon>Eurotiomycetes</taxon>
        <taxon>Eurotiomycetidae</taxon>
        <taxon>Eurotiales</taxon>
        <taxon>Aspergillaceae</taxon>
        <taxon>Aspergillus</taxon>
        <taxon>Aspergillus subgen. Circumdati</taxon>
    </lineage>
</organism>
<evidence type="ECO:0000259" key="8">
    <source>
        <dbReference type="PROSITE" id="PS50048"/>
    </source>
</evidence>
<dbReference type="PANTHER" id="PTHR31779">
    <property type="entry name" value="2-NITROPROPANE DIOXYGENASE FAMILY, PUTATIVE (AFU_ORTHOLOGUE AFUA_2G17430)-RELATED"/>
    <property type="match status" value="1"/>
</dbReference>
<keyword evidence="1" id="KW-0479">Metal-binding</keyword>
<dbReference type="Pfam" id="PF04082">
    <property type="entry name" value="Fungal_trans"/>
    <property type="match status" value="1"/>
</dbReference>
<dbReference type="GO" id="GO:0000981">
    <property type="term" value="F:DNA-binding transcription factor activity, RNA polymerase II-specific"/>
    <property type="evidence" value="ECO:0007669"/>
    <property type="project" value="InterPro"/>
</dbReference>
<accession>A0A100IQZ8</accession>
<dbReference type="EMBL" id="BCMY01000017">
    <property type="protein sequence ID" value="GAQ45744.1"/>
    <property type="molecule type" value="Genomic_DNA"/>
</dbReference>
<dbReference type="Pfam" id="PF00172">
    <property type="entry name" value="Zn_clus"/>
    <property type="match status" value="1"/>
</dbReference>
<proteinExistence type="predicted"/>
<dbReference type="GO" id="GO:0009410">
    <property type="term" value="P:response to xenobiotic stimulus"/>
    <property type="evidence" value="ECO:0007669"/>
    <property type="project" value="TreeGrafter"/>
</dbReference>
<keyword evidence="6" id="KW-0539">Nucleus</keyword>
<comment type="caution">
    <text evidence="9">The sequence shown here is derived from an EMBL/GenBank/DDBJ whole genome shotgun (WGS) entry which is preliminary data.</text>
</comment>
<dbReference type="VEuPathDB" id="FungiDB:M747DRAFT_14145"/>
<feature type="domain" description="Zn(2)-C6 fungal-type" evidence="8">
    <location>
        <begin position="13"/>
        <end position="42"/>
    </location>
</feature>
<keyword evidence="3" id="KW-0805">Transcription regulation</keyword>
<dbReference type="GO" id="GO:0008270">
    <property type="term" value="F:zinc ion binding"/>
    <property type="evidence" value="ECO:0007669"/>
    <property type="project" value="InterPro"/>
</dbReference>
<dbReference type="CDD" id="cd12148">
    <property type="entry name" value="fungal_TF_MHR"/>
    <property type="match status" value="1"/>
</dbReference>